<reference evidence="2" key="1">
    <citation type="journal article" date="2013" name="Environ. Microbiol.">
        <title>Microbiota from the distal guts of lean and obese adolescents exhibit partial functional redundancy besides clear differences in community structure.</title>
        <authorList>
            <person name="Ferrer M."/>
            <person name="Ruiz A."/>
            <person name="Lanza F."/>
            <person name="Haange S.B."/>
            <person name="Oberbach A."/>
            <person name="Till H."/>
            <person name="Bargiela R."/>
            <person name="Campoy C."/>
            <person name="Segura M.T."/>
            <person name="Richter M."/>
            <person name="von Bergen M."/>
            <person name="Seifert J."/>
            <person name="Suarez A."/>
        </authorList>
    </citation>
    <scope>NUCLEOTIDE SEQUENCE</scope>
</reference>
<evidence type="ECO:0000313" key="2">
    <source>
        <dbReference type="EMBL" id="EKC79362.1"/>
    </source>
</evidence>
<dbReference type="InterPro" id="IPR005471">
    <property type="entry name" value="Tscrpt_reg_IclR_N"/>
</dbReference>
<protein>
    <submittedName>
        <fullName evidence="2">SOS regulatory protein LexA</fullName>
    </submittedName>
</protein>
<dbReference type="Pfam" id="PF09339">
    <property type="entry name" value="HTH_IclR"/>
    <property type="match status" value="1"/>
</dbReference>
<dbReference type="InterPro" id="IPR036390">
    <property type="entry name" value="WH_DNA-bd_sf"/>
</dbReference>
<dbReference type="InterPro" id="IPR036388">
    <property type="entry name" value="WH-like_DNA-bd_sf"/>
</dbReference>
<accession>K1U284</accession>
<proteinExistence type="predicted"/>
<evidence type="ECO:0000259" key="1">
    <source>
        <dbReference type="Pfam" id="PF09339"/>
    </source>
</evidence>
<gene>
    <name evidence="2" type="ORF">LEA_02517</name>
</gene>
<dbReference type="GO" id="GO:0006355">
    <property type="term" value="P:regulation of DNA-templated transcription"/>
    <property type="evidence" value="ECO:0007669"/>
    <property type="project" value="InterPro"/>
</dbReference>
<dbReference type="SUPFAM" id="SSF46785">
    <property type="entry name" value="Winged helix' DNA-binding domain"/>
    <property type="match status" value="1"/>
</dbReference>
<feature type="non-terminal residue" evidence="2">
    <location>
        <position position="65"/>
    </location>
</feature>
<organism evidence="2">
    <name type="scientific">human gut metagenome</name>
    <dbReference type="NCBI Taxonomy" id="408170"/>
    <lineage>
        <taxon>unclassified sequences</taxon>
        <taxon>metagenomes</taxon>
        <taxon>organismal metagenomes</taxon>
    </lineage>
</organism>
<dbReference type="AlphaFoldDB" id="K1U284"/>
<sequence length="65" mass="7569">MRSKSPELMSEIKKYIEDYYLQNRQSPSTTKIAEAVGIARGTAYKYLVEMAEKNMIEYDGQEIRT</sequence>
<dbReference type="GO" id="GO:0003677">
    <property type="term" value="F:DNA binding"/>
    <property type="evidence" value="ECO:0007669"/>
    <property type="project" value="InterPro"/>
</dbReference>
<dbReference type="EMBL" id="AJWY01001731">
    <property type="protein sequence ID" value="EKC79362.1"/>
    <property type="molecule type" value="Genomic_DNA"/>
</dbReference>
<dbReference type="Gene3D" id="1.10.10.10">
    <property type="entry name" value="Winged helix-like DNA-binding domain superfamily/Winged helix DNA-binding domain"/>
    <property type="match status" value="1"/>
</dbReference>
<feature type="domain" description="HTH iclR-type" evidence="1">
    <location>
        <begin position="22"/>
        <end position="60"/>
    </location>
</feature>
<comment type="caution">
    <text evidence="2">The sequence shown here is derived from an EMBL/GenBank/DDBJ whole genome shotgun (WGS) entry which is preliminary data.</text>
</comment>
<name>K1U284_9ZZZZ</name>